<dbReference type="InterPro" id="IPR002130">
    <property type="entry name" value="Cyclophilin-type_PPIase_dom"/>
</dbReference>
<proteinExistence type="predicted"/>
<evidence type="ECO:0000256" key="3">
    <source>
        <dbReference type="ARBA" id="ARBA00023235"/>
    </source>
</evidence>
<evidence type="ECO:0000256" key="1">
    <source>
        <dbReference type="ARBA" id="ARBA00013194"/>
    </source>
</evidence>
<keyword evidence="2" id="KW-0697">Rotamase</keyword>
<dbReference type="CDD" id="cd00317">
    <property type="entry name" value="cyclophilin"/>
    <property type="match status" value="1"/>
</dbReference>
<dbReference type="InterPro" id="IPR029000">
    <property type="entry name" value="Cyclophilin-like_dom_sf"/>
</dbReference>
<dbReference type="SUPFAM" id="SSF50891">
    <property type="entry name" value="Cyclophilin-like"/>
    <property type="match status" value="2"/>
</dbReference>
<dbReference type="InterPro" id="IPR044666">
    <property type="entry name" value="Cyclophilin_A-like"/>
</dbReference>
<dbReference type="Gene3D" id="2.40.100.10">
    <property type="entry name" value="Cyclophilin-like"/>
    <property type="match status" value="1"/>
</dbReference>
<evidence type="ECO:0000313" key="5">
    <source>
        <dbReference type="EMBL" id="SVA27986.1"/>
    </source>
</evidence>
<dbReference type="PANTHER" id="PTHR45625:SF4">
    <property type="entry name" value="PEPTIDYLPROLYL ISOMERASE DOMAIN AND WD REPEAT-CONTAINING PROTEIN 1"/>
    <property type="match status" value="1"/>
</dbReference>
<dbReference type="PRINTS" id="PR00153">
    <property type="entry name" value="CSAPPISMRASE"/>
</dbReference>
<evidence type="ECO:0000256" key="2">
    <source>
        <dbReference type="ARBA" id="ARBA00023110"/>
    </source>
</evidence>
<dbReference type="EMBL" id="UINC01006516">
    <property type="protein sequence ID" value="SVA27986.1"/>
    <property type="molecule type" value="Genomic_DNA"/>
</dbReference>
<accession>A0A381UIF1</accession>
<feature type="domain" description="PPIase cyclophilin-type" evidence="4">
    <location>
        <begin position="67"/>
        <end position="211"/>
    </location>
</feature>
<feature type="non-terminal residue" evidence="5">
    <location>
        <position position="1"/>
    </location>
</feature>
<gene>
    <name evidence="5" type="ORF">METZ01_LOCUS80840</name>
</gene>
<sequence length="213" mass="23187">FGRVSEGMNLVTEISEAATDESGKAVERIAILAITIRDQPPPQPAPFANDSVEQLSAYRAIFATTTGSITLEFMAESAPKHVRNFLRLASLGVFDGMSFHRVVKGMLIQTGWLGSREQPLDENQQRHIINLEPEFSATPHLRGIVSMARGDDPASASTSFFICTDTVSTLDGKYTVFGRVIDGMATVDAIEALPLDGENPLQRIEILGVQIVR</sequence>
<dbReference type="Pfam" id="PF00160">
    <property type="entry name" value="Pro_isomerase"/>
    <property type="match status" value="1"/>
</dbReference>
<protein>
    <recommendedName>
        <fullName evidence="1">peptidylprolyl isomerase</fullName>
        <ecNumber evidence="1">5.2.1.8</ecNumber>
    </recommendedName>
</protein>
<dbReference type="GO" id="GO:0003755">
    <property type="term" value="F:peptidyl-prolyl cis-trans isomerase activity"/>
    <property type="evidence" value="ECO:0007669"/>
    <property type="project" value="UniProtKB-KW"/>
</dbReference>
<dbReference type="AlphaFoldDB" id="A0A381UIF1"/>
<reference evidence="5" key="1">
    <citation type="submission" date="2018-05" db="EMBL/GenBank/DDBJ databases">
        <authorList>
            <person name="Lanie J.A."/>
            <person name="Ng W.-L."/>
            <person name="Kazmierczak K.M."/>
            <person name="Andrzejewski T.M."/>
            <person name="Davidsen T.M."/>
            <person name="Wayne K.J."/>
            <person name="Tettelin H."/>
            <person name="Glass J.I."/>
            <person name="Rusch D."/>
            <person name="Podicherti R."/>
            <person name="Tsui H.-C.T."/>
            <person name="Winkler M.E."/>
        </authorList>
    </citation>
    <scope>NUCLEOTIDE SEQUENCE</scope>
</reference>
<evidence type="ECO:0000259" key="4">
    <source>
        <dbReference type="PROSITE" id="PS50072"/>
    </source>
</evidence>
<name>A0A381UIF1_9ZZZZ</name>
<organism evidence="5">
    <name type="scientific">marine metagenome</name>
    <dbReference type="NCBI Taxonomy" id="408172"/>
    <lineage>
        <taxon>unclassified sequences</taxon>
        <taxon>metagenomes</taxon>
        <taxon>ecological metagenomes</taxon>
    </lineage>
</organism>
<dbReference type="EC" id="5.2.1.8" evidence="1"/>
<keyword evidence="3" id="KW-0413">Isomerase</keyword>
<dbReference type="PANTHER" id="PTHR45625">
    <property type="entry name" value="PEPTIDYL-PROLYL CIS-TRANS ISOMERASE-RELATED"/>
    <property type="match status" value="1"/>
</dbReference>
<dbReference type="PROSITE" id="PS50072">
    <property type="entry name" value="CSA_PPIASE_2"/>
    <property type="match status" value="1"/>
</dbReference>